<reference evidence="8" key="1">
    <citation type="submission" date="2022-10" db="EMBL/GenBank/DDBJ databases">
        <authorList>
            <person name="Yu W.X."/>
        </authorList>
    </citation>
    <scope>NUCLEOTIDE SEQUENCE</scope>
    <source>
        <strain evidence="8">AAT</strain>
    </source>
</reference>
<evidence type="ECO:0000259" key="7">
    <source>
        <dbReference type="PROSITE" id="PS51900"/>
    </source>
</evidence>
<comment type="similarity">
    <text evidence="1">Belongs to the 'phage' integrase family.</text>
</comment>
<dbReference type="InterPro" id="IPR013762">
    <property type="entry name" value="Integrase-like_cat_sf"/>
</dbReference>
<proteinExistence type="inferred from homology"/>
<dbReference type="Pfam" id="PF13102">
    <property type="entry name" value="Phage_int_SAM_5"/>
    <property type="match status" value="1"/>
</dbReference>
<keyword evidence="2" id="KW-0229">DNA integration</keyword>
<dbReference type="CDD" id="cd01185">
    <property type="entry name" value="INTN1_C_like"/>
    <property type="match status" value="1"/>
</dbReference>
<feature type="domain" description="Core-binding (CB)" evidence="7">
    <location>
        <begin position="116"/>
        <end position="189"/>
    </location>
</feature>
<dbReference type="GO" id="GO:0015074">
    <property type="term" value="P:DNA integration"/>
    <property type="evidence" value="ECO:0007669"/>
    <property type="project" value="UniProtKB-KW"/>
</dbReference>
<feature type="domain" description="Tyr recombinase" evidence="6">
    <location>
        <begin position="213"/>
        <end position="407"/>
    </location>
</feature>
<dbReference type="InterPro" id="IPR044068">
    <property type="entry name" value="CB"/>
</dbReference>
<dbReference type="PANTHER" id="PTHR30349:SF64">
    <property type="entry name" value="PROPHAGE INTEGRASE INTD-RELATED"/>
    <property type="match status" value="1"/>
</dbReference>
<dbReference type="Pfam" id="PF17293">
    <property type="entry name" value="Arm-DNA-bind_5"/>
    <property type="match status" value="1"/>
</dbReference>
<dbReference type="InterPro" id="IPR002104">
    <property type="entry name" value="Integrase_catalytic"/>
</dbReference>
<evidence type="ECO:0000256" key="5">
    <source>
        <dbReference type="PROSITE-ProRule" id="PRU01248"/>
    </source>
</evidence>
<keyword evidence="3 5" id="KW-0238">DNA-binding</keyword>
<accession>A0AAE3M954</accession>
<gene>
    <name evidence="8" type="ORF">OM075_23960</name>
</gene>
<dbReference type="InterPro" id="IPR035386">
    <property type="entry name" value="Arm-DNA-bind_5"/>
</dbReference>
<name>A0AAE3M954_9BACT</name>
<organism evidence="8 9">
    <name type="scientific">Plebeiibacterium sediminum</name>
    <dbReference type="NCBI Taxonomy" id="2992112"/>
    <lineage>
        <taxon>Bacteria</taxon>
        <taxon>Pseudomonadati</taxon>
        <taxon>Bacteroidota</taxon>
        <taxon>Bacteroidia</taxon>
        <taxon>Marinilabiliales</taxon>
        <taxon>Marinilabiliaceae</taxon>
        <taxon>Plebeiibacterium</taxon>
    </lineage>
</organism>
<dbReference type="Gene3D" id="1.10.150.130">
    <property type="match status" value="1"/>
</dbReference>
<evidence type="ECO:0000259" key="6">
    <source>
        <dbReference type="PROSITE" id="PS51898"/>
    </source>
</evidence>
<dbReference type="Pfam" id="PF00589">
    <property type="entry name" value="Phage_integrase"/>
    <property type="match status" value="1"/>
</dbReference>
<dbReference type="InterPro" id="IPR011010">
    <property type="entry name" value="DNA_brk_join_enz"/>
</dbReference>
<evidence type="ECO:0000313" key="8">
    <source>
        <dbReference type="EMBL" id="MCW3789536.1"/>
    </source>
</evidence>
<evidence type="ECO:0000256" key="1">
    <source>
        <dbReference type="ARBA" id="ARBA00008857"/>
    </source>
</evidence>
<evidence type="ECO:0000256" key="3">
    <source>
        <dbReference type="ARBA" id="ARBA00023125"/>
    </source>
</evidence>
<dbReference type="GO" id="GO:0003677">
    <property type="term" value="F:DNA binding"/>
    <property type="evidence" value="ECO:0007669"/>
    <property type="project" value="UniProtKB-UniRule"/>
</dbReference>
<keyword evidence="9" id="KW-1185">Reference proteome</keyword>
<dbReference type="PANTHER" id="PTHR30349">
    <property type="entry name" value="PHAGE INTEGRASE-RELATED"/>
    <property type="match status" value="1"/>
</dbReference>
<dbReference type="PROSITE" id="PS51900">
    <property type="entry name" value="CB"/>
    <property type="match status" value="1"/>
</dbReference>
<dbReference type="Proteomes" id="UP001209229">
    <property type="component" value="Unassembled WGS sequence"/>
</dbReference>
<dbReference type="Gene3D" id="1.10.443.10">
    <property type="entry name" value="Intergrase catalytic core"/>
    <property type="match status" value="1"/>
</dbReference>
<keyword evidence="4" id="KW-0233">DNA recombination</keyword>
<dbReference type="RefSeq" id="WP_301193085.1">
    <property type="nucleotide sequence ID" value="NZ_JAPDPJ010000123.1"/>
</dbReference>
<comment type="caution">
    <text evidence="8">The sequence shown here is derived from an EMBL/GenBank/DDBJ whole genome shotgun (WGS) entry which is preliminary data.</text>
</comment>
<evidence type="ECO:0000256" key="2">
    <source>
        <dbReference type="ARBA" id="ARBA00022908"/>
    </source>
</evidence>
<dbReference type="EMBL" id="JAPDPJ010000123">
    <property type="protein sequence ID" value="MCW3789536.1"/>
    <property type="molecule type" value="Genomic_DNA"/>
</dbReference>
<dbReference type="InterPro" id="IPR025269">
    <property type="entry name" value="SAM-like_dom"/>
</dbReference>
<dbReference type="SUPFAM" id="SSF56349">
    <property type="entry name" value="DNA breaking-rejoining enzymes"/>
    <property type="match status" value="1"/>
</dbReference>
<dbReference type="InterPro" id="IPR050090">
    <property type="entry name" value="Tyrosine_recombinase_XerCD"/>
</dbReference>
<sequence>MGAKVSTSIVLYKSQTKKNGKHPAKLRVTYNRKQMYYSIDNKERVYEFTPEEFNKVLAPKPRGVFKDIKLEFSLIEDKANKIIASMETFSFRQFKTKFGIAGGDLTNILFYFERRIKEFGDNDQWCSWAQFTTAMRTLKKYFGSNQIDFRELTVNELEKYEQWMVTQNLSMSSINTYMASTRTIFKIAQREGAISKDYYPFGEGGYKLPSSQNVKRALKMNEIEKIYNYECKEFSYRDEAKDLWLFSYLLNGANMNDIIRLKYKNVDDEFITFVRRKTRKTSKSSKPISVALTDDLKKLIDKWGNKDRSPENYIFRFISEDMTEKQIRRCLDRLIKRTNDHMKKIATEVGIEKTVTTYTARHSFSTVLKRSGVSTEYIGESLGHNNLRTTELYLDSFEDETKKEVAKYLTAFSKG</sequence>
<evidence type="ECO:0000256" key="4">
    <source>
        <dbReference type="ARBA" id="ARBA00023172"/>
    </source>
</evidence>
<dbReference type="PROSITE" id="PS51898">
    <property type="entry name" value="TYR_RECOMBINASE"/>
    <property type="match status" value="1"/>
</dbReference>
<protein>
    <submittedName>
        <fullName evidence="8">Site-specific integrase</fullName>
    </submittedName>
</protein>
<dbReference type="GO" id="GO:0006310">
    <property type="term" value="P:DNA recombination"/>
    <property type="evidence" value="ECO:0007669"/>
    <property type="project" value="UniProtKB-KW"/>
</dbReference>
<dbReference type="InterPro" id="IPR010998">
    <property type="entry name" value="Integrase_recombinase_N"/>
</dbReference>
<evidence type="ECO:0000313" key="9">
    <source>
        <dbReference type="Proteomes" id="UP001209229"/>
    </source>
</evidence>
<dbReference type="AlphaFoldDB" id="A0AAE3M954"/>